<dbReference type="RefSeq" id="WP_182323509.1">
    <property type="nucleotide sequence ID" value="NZ_CP058554.1"/>
</dbReference>
<protein>
    <submittedName>
        <fullName evidence="1">Uncharacterized protein</fullName>
    </submittedName>
</protein>
<name>A0A7G5EJH0_9BURK</name>
<accession>A0A7G5EJH0</accession>
<dbReference type="KEGG" id="cpis:HS961_15575"/>
<evidence type="ECO:0000313" key="2">
    <source>
        <dbReference type="Proteomes" id="UP000515240"/>
    </source>
</evidence>
<proteinExistence type="predicted"/>
<gene>
    <name evidence="1" type="ORF">HS961_15575</name>
</gene>
<evidence type="ECO:0000313" key="1">
    <source>
        <dbReference type="EMBL" id="QMV74145.1"/>
    </source>
</evidence>
<dbReference type="Proteomes" id="UP000515240">
    <property type="component" value="Chromosome"/>
</dbReference>
<sequence>MKLKKFLYLLQVLDGRFQQVQEKLTIFAQHHQTPLQASPALALPLCGAHQARHKRHCKPPIWQVDSSNTIRFANNHLCFNCLQLIDLFRIFPMKKAVNQ</sequence>
<dbReference type="AlphaFoldDB" id="A0A7G5EJH0"/>
<reference evidence="1 2" key="1">
    <citation type="journal article" date="2020" name="G3 (Bethesda)">
        <title>CeMbio - The Caenorhabditis elegans Microbiome Resource.</title>
        <authorList>
            <person name="Dirksen P."/>
            <person name="Assie A."/>
            <person name="Zimmermann J."/>
            <person name="Zhang F."/>
            <person name="Tietje A.M."/>
            <person name="Marsh S.A."/>
            <person name="Felix M.A."/>
            <person name="Shapira M."/>
            <person name="Kaleta C."/>
            <person name="Schulenburg H."/>
            <person name="Samuel B."/>
        </authorList>
    </citation>
    <scope>NUCLEOTIDE SEQUENCE [LARGE SCALE GENOMIC DNA]</scope>
    <source>
        <strain evidence="1 2">BIGb0172</strain>
    </source>
</reference>
<organism evidence="1 2">
    <name type="scientific">Comamonas piscis</name>
    <dbReference type="NCBI Taxonomy" id="1562974"/>
    <lineage>
        <taxon>Bacteria</taxon>
        <taxon>Pseudomonadati</taxon>
        <taxon>Pseudomonadota</taxon>
        <taxon>Betaproteobacteria</taxon>
        <taxon>Burkholderiales</taxon>
        <taxon>Comamonadaceae</taxon>
        <taxon>Comamonas</taxon>
    </lineage>
</organism>
<dbReference type="EMBL" id="CP058554">
    <property type="protein sequence ID" value="QMV74145.1"/>
    <property type="molecule type" value="Genomic_DNA"/>
</dbReference>
<keyword evidence="2" id="KW-1185">Reference proteome</keyword>